<dbReference type="InterPro" id="IPR001680">
    <property type="entry name" value="WD40_rpt"/>
</dbReference>
<proteinExistence type="predicted"/>
<evidence type="ECO:0000256" key="3">
    <source>
        <dbReference type="PROSITE-ProRule" id="PRU00221"/>
    </source>
</evidence>
<evidence type="ECO:0000313" key="7">
    <source>
        <dbReference type="Proteomes" id="UP000275408"/>
    </source>
</evidence>
<feature type="compositionally biased region" description="Polar residues" evidence="4">
    <location>
        <begin position="1"/>
        <end position="10"/>
    </location>
</feature>
<dbReference type="InterPro" id="IPR011047">
    <property type="entry name" value="Quinoprotein_ADH-like_sf"/>
</dbReference>
<feature type="region of interest" description="Disordered" evidence="4">
    <location>
        <begin position="1008"/>
        <end position="1073"/>
    </location>
</feature>
<feature type="repeat" description="WD" evidence="3">
    <location>
        <begin position="878"/>
        <end position="913"/>
    </location>
</feature>
<dbReference type="PANTHER" id="PTHR44324">
    <property type="entry name" value="WD40 REPEAT DOMAIN 95"/>
    <property type="match status" value="1"/>
</dbReference>
<dbReference type="InterPro" id="IPR002048">
    <property type="entry name" value="EF_hand_dom"/>
</dbReference>
<dbReference type="InterPro" id="IPR015943">
    <property type="entry name" value="WD40/YVTN_repeat-like_dom_sf"/>
</dbReference>
<feature type="repeat" description="WD" evidence="3">
    <location>
        <begin position="530"/>
        <end position="571"/>
    </location>
</feature>
<feature type="repeat" description="WD" evidence="3">
    <location>
        <begin position="759"/>
        <end position="799"/>
    </location>
</feature>
<keyword evidence="1 3" id="KW-0853">WD repeat</keyword>
<dbReference type="SMART" id="SM00320">
    <property type="entry name" value="WD40"/>
    <property type="match status" value="9"/>
</dbReference>
<dbReference type="Proteomes" id="UP000275408">
    <property type="component" value="Unassembled WGS sequence"/>
</dbReference>
<dbReference type="GO" id="GO:0005509">
    <property type="term" value="F:calcium ion binding"/>
    <property type="evidence" value="ECO:0007669"/>
    <property type="project" value="InterPro"/>
</dbReference>
<dbReference type="EMBL" id="RCHS01002704">
    <property type="protein sequence ID" value="RMX46308.1"/>
    <property type="molecule type" value="Genomic_DNA"/>
</dbReference>
<dbReference type="OrthoDB" id="75172at2759"/>
<dbReference type="Gene3D" id="1.10.238.10">
    <property type="entry name" value="EF-hand"/>
    <property type="match status" value="1"/>
</dbReference>
<feature type="compositionally biased region" description="Basic and acidic residues" evidence="4">
    <location>
        <begin position="1016"/>
        <end position="1028"/>
    </location>
</feature>
<dbReference type="SUPFAM" id="SSF50978">
    <property type="entry name" value="WD40 repeat-like"/>
    <property type="match status" value="1"/>
</dbReference>
<dbReference type="InterPro" id="IPR011992">
    <property type="entry name" value="EF-hand-dom_pair"/>
</dbReference>
<name>A0A3M6TYE4_POCDA</name>
<dbReference type="PROSITE" id="PS50294">
    <property type="entry name" value="WD_REPEATS_REGION"/>
    <property type="match status" value="1"/>
</dbReference>
<comment type="caution">
    <text evidence="6">The sequence shown here is derived from an EMBL/GenBank/DDBJ whole genome shotgun (WGS) entry which is preliminary data.</text>
</comment>
<dbReference type="AlphaFoldDB" id="A0A3M6TYE4"/>
<organism evidence="6 7">
    <name type="scientific">Pocillopora damicornis</name>
    <name type="common">Cauliflower coral</name>
    <name type="synonym">Millepora damicornis</name>
    <dbReference type="NCBI Taxonomy" id="46731"/>
    <lineage>
        <taxon>Eukaryota</taxon>
        <taxon>Metazoa</taxon>
        <taxon>Cnidaria</taxon>
        <taxon>Anthozoa</taxon>
        <taxon>Hexacorallia</taxon>
        <taxon>Scleractinia</taxon>
        <taxon>Astrocoeniina</taxon>
        <taxon>Pocilloporidae</taxon>
        <taxon>Pocillopora</taxon>
    </lineage>
</organism>
<dbReference type="InterPro" id="IPR051242">
    <property type="entry name" value="WD-EF-hand_domain"/>
</dbReference>
<evidence type="ECO:0000256" key="1">
    <source>
        <dbReference type="ARBA" id="ARBA00022574"/>
    </source>
</evidence>
<accession>A0A3M6TYE4</accession>
<dbReference type="PROSITE" id="PS00678">
    <property type="entry name" value="WD_REPEATS_1"/>
    <property type="match status" value="1"/>
</dbReference>
<sequence length="1244" mass="139432">MKVAHPNQSAAAAFFTKSPTSTGRDRREQRYSKRYIMPKKSVTQETTPAGMSFLQIPGTSSTAESVSENSRDGSAVSSLKSASIHFSTTVRMLAPVIWSRIQSRRAKSVAFTTPVSFHTNDSSNDNTKGLGPLRLEEELDIQHLETLMFKFKTHIPDKVELKKWLTRQGSEYRDQSRFHSAGLMTQEEFHEMLADLLEVETWDSHKVALFEKEIGTLFKKVDIASDGLVDWDEFCTYLMLQFEENDQATKVNGNTFIPKPNIVRIDYNKETTTKILTDFNPMRYVTVSKEGIIGVWSTELDLQRKIEMEHNNSEAERTSNKRHIKMWVTDAVAMPNVHKMALSTTNRDIHFYDMSTPIYTPQFHLCALGNVVLCLDYCYNKKLPAGKSMLFLGMDNGIILFLVFSTPLKGLFETPFKKTSGSHQVYLQDLPTHSRFVSCHTLGQVHSDWVRRVKYIPAKEFVISCSGSGKDSLVVRDIDDKKRKTYTFKVAKGVECFDYSHNLNVICTGGVDHAVRLWNPYVTVKPVAIMKGHQSSIIDLAIHEALEQVFSYDKDGVLKAWDIREQVCLQTIPVRFPFGHRIPEHGPFPFLLITSPINSLFIGSNDCLAEIKIVAMSANKNSKTTHWRPLTAALYNPSMGHVITACEGSVVTFWDLNTGRQAQHISEAHGTEEISCMTIDPSGRRLMTGDRSGHIHVWNASNGHLLNKLEPVEENEVTGIISLPEKSKIITVGWNRKILVYYDDMQTFCLRPNAGWKGGQLHQDDILTAAYCPPNYLATASFDGDIILWGLDREKMIRRLKKGSGSLLKAKIKKLGLIQTKKSYQNSCGAPVDKLLFLTSRAQWRTQESAVLVSSEAGTLEFWCFYGANRPMGRYFAASDEESTIFALTTDPSNEMLITGDSNGTISVWDISSYCISRAEAIVAQVWSTTQRAGSTDDNPEGKPPLLASWHAHKGSVSSVEYISRDKGALLLSASEDCTARLWTLSGQYIGMFGQKRLWNVEDPTSYRLTGNSGLEGKETEEVKETDRKKSHLGETGGSNGDSPSPLSLSPVQRGTSPSISDPPRLSRSTPTTLRECSFLPSIEVAMVGEGGSEEDPYSWRKNEYYRSMTSLVLERSSKNSQSWSILGDHYNKDFRRRMETRQSRRDHVGNVNRKLMCGGGLGSACSPFQALHIPDTKEYELPKNMPVTSRMTHKTSRASAEPIWMAVRQSTLPPLPALKRSDSFLTMADSASGNTSQFSFLVE</sequence>
<protein>
    <recommendedName>
        <fullName evidence="5">EF-hand domain-containing protein</fullName>
    </recommendedName>
</protein>
<feature type="repeat" description="WD" evidence="3">
    <location>
        <begin position="950"/>
        <end position="986"/>
    </location>
</feature>
<dbReference type="InterPro" id="IPR019775">
    <property type="entry name" value="WD40_repeat_CS"/>
</dbReference>
<reference evidence="6 7" key="1">
    <citation type="journal article" date="2018" name="Sci. Rep.">
        <title>Comparative analysis of the Pocillopora damicornis genome highlights role of immune system in coral evolution.</title>
        <authorList>
            <person name="Cunning R."/>
            <person name="Bay R.A."/>
            <person name="Gillette P."/>
            <person name="Baker A.C."/>
            <person name="Traylor-Knowles N."/>
        </authorList>
    </citation>
    <scope>NUCLEOTIDE SEQUENCE [LARGE SCALE GENOMIC DNA]</scope>
    <source>
        <strain evidence="6">RSMAS</strain>
        <tissue evidence="6">Whole animal</tissue>
    </source>
</reference>
<dbReference type="PROSITE" id="PS50222">
    <property type="entry name" value="EF_HAND_2"/>
    <property type="match status" value="1"/>
</dbReference>
<feature type="domain" description="EF-hand" evidence="5">
    <location>
        <begin position="209"/>
        <end position="244"/>
    </location>
</feature>
<keyword evidence="2" id="KW-0677">Repeat</keyword>
<evidence type="ECO:0000313" key="6">
    <source>
        <dbReference type="EMBL" id="RMX46308.1"/>
    </source>
</evidence>
<evidence type="ECO:0000256" key="2">
    <source>
        <dbReference type="ARBA" id="ARBA00022737"/>
    </source>
</evidence>
<feature type="region of interest" description="Disordered" evidence="4">
    <location>
        <begin position="1"/>
        <end position="32"/>
    </location>
</feature>
<dbReference type="PANTHER" id="PTHR44324:SF3">
    <property type="entry name" value="WD REPEAT-CONTAINING PROTEIN 49-LIKE"/>
    <property type="match status" value="1"/>
</dbReference>
<keyword evidence="7" id="KW-1185">Reference proteome</keyword>
<dbReference type="Gene3D" id="2.130.10.10">
    <property type="entry name" value="YVTN repeat-like/Quinoprotein amine dehydrogenase"/>
    <property type="match status" value="4"/>
</dbReference>
<dbReference type="PROSITE" id="PS50082">
    <property type="entry name" value="WD_REPEATS_2"/>
    <property type="match status" value="5"/>
</dbReference>
<dbReference type="Pfam" id="PF00400">
    <property type="entry name" value="WD40"/>
    <property type="match status" value="4"/>
</dbReference>
<feature type="repeat" description="WD" evidence="3">
    <location>
        <begin position="667"/>
        <end position="708"/>
    </location>
</feature>
<evidence type="ECO:0000256" key="4">
    <source>
        <dbReference type="SAM" id="MobiDB-lite"/>
    </source>
</evidence>
<dbReference type="SUPFAM" id="SSF47473">
    <property type="entry name" value="EF-hand"/>
    <property type="match status" value="1"/>
</dbReference>
<feature type="compositionally biased region" description="Polar residues" evidence="4">
    <location>
        <begin position="1041"/>
        <end position="1060"/>
    </location>
</feature>
<evidence type="ECO:0000259" key="5">
    <source>
        <dbReference type="PROSITE" id="PS50222"/>
    </source>
</evidence>
<dbReference type="SUPFAM" id="SSF50998">
    <property type="entry name" value="Quinoprotein alcohol dehydrogenase-like"/>
    <property type="match status" value="1"/>
</dbReference>
<dbReference type="InterPro" id="IPR036322">
    <property type="entry name" value="WD40_repeat_dom_sf"/>
</dbReference>
<gene>
    <name evidence="6" type="ORF">pdam_00000560</name>
</gene>